<evidence type="ECO:0000313" key="3">
    <source>
        <dbReference type="EMBL" id="KAJ1201622.1"/>
    </source>
</evidence>
<reference evidence="3" key="1">
    <citation type="journal article" date="2022" name="bioRxiv">
        <title>Sequencing and chromosome-scale assembly of the giantPleurodeles waltlgenome.</title>
        <authorList>
            <person name="Brown T."/>
            <person name="Elewa A."/>
            <person name="Iarovenko S."/>
            <person name="Subramanian E."/>
            <person name="Araus A.J."/>
            <person name="Petzold A."/>
            <person name="Susuki M."/>
            <person name="Suzuki K.-i.T."/>
            <person name="Hayashi T."/>
            <person name="Toyoda A."/>
            <person name="Oliveira C."/>
            <person name="Osipova E."/>
            <person name="Leigh N.D."/>
            <person name="Simon A."/>
            <person name="Yun M.H."/>
        </authorList>
    </citation>
    <scope>NUCLEOTIDE SEQUENCE</scope>
    <source>
        <strain evidence="3">20211129_DDA</strain>
        <tissue evidence="3">Liver</tissue>
    </source>
</reference>
<dbReference type="Proteomes" id="UP001066276">
    <property type="component" value="Chromosome 2_1"/>
</dbReference>
<keyword evidence="4" id="KW-1185">Reference proteome</keyword>
<accession>A0AAV7VJY2</accession>
<evidence type="ECO:0000256" key="2">
    <source>
        <dbReference type="SAM" id="MobiDB-lite"/>
    </source>
</evidence>
<feature type="coiled-coil region" evidence="1">
    <location>
        <begin position="92"/>
        <end position="126"/>
    </location>
</feature>
<organism evidence="3 4">
    <name type="scientific">Pleurodeles waltl</name>
    <name type="common">Iberian ribbed newt</name>
    <dbReference type="NCBI Taxonomy" id="8319"/>
    <lineage>
        <taxon>Eukaryota</taxon>
        <taxon>Metazoa</taxon>
        <taxon>Chordata</taxon>
        <taxon>Craniata</taxon>
        <taxon>Vertebrata</taxon>
        <taxon>Euteleostomi</taxon>
        <taxon>Amphibia</taxon>
        <taxon>Batrachia</taxon>
        <taxon>Caudata</taxon>
        <taxon>Salamandroidea</taxon>
        <taxon>Salamandridae</taxon>
        <taxon>Pleurodelinae</taxon>
        <taxon>Pleurodeles</taxon>
    </lineage>
</organism>
<gene>
    <name evidence="3" type="ORF">NDU88_005428</name>
</gene>
<keyword evidence="1" id="KW-0175">Coiled coil</keyword>
<name>A0AAV7VJY2_PLEWA</name>
<dbReference type="AlphaFoldDB" id="A0AAV7VJY2"/>
<feature type="compositionally biased region" description="Polar residues" evidence="2">
    <location>
        <begin position="9"/>
        <end position="20"/>
    </location>
</feature>
<evidence type="ECO:0000313" key="4">
    <source>
        <dbReference type="Proteomes" id="UP001066276"/>
    </source>
</evidence>
<dbReference type="Gene3D" id="3.30.70.1820">
    <property type="entry name" value="L1 transposable element, RRM domain"/>
    <property type="match status" value="1"/>
</dbReference>
<evidence type="ECO:0000256" key="1">
    <source>
        <dbReference type="SAM" id="Coils"/>
    </source>
</evidence>
<dbReference type="EMBL" id="JANPWB010000003">
    <property type="protein sequence ID" value="KAJ1201622.1"/>
    <property type="molecule type" value="Genomic_DNA"/>
</dbReference>
<sequence>MGRHKRTDTSQGNTMEQYTTPVPLPQRLAKSEVSGDDIRVPMNPEELSRAELLAAIQGSRVALGGKIETVAVNVILLLADLRKVSKVVEGSVVELQTEVRALHEQIVQANSTVGQLEAKLEDAEGRSQQNNVRLLGFPEHAEGSAVESFVESWIRDVLQPTGLSKVFVVECAHRALVAPPGLVHRPGLL</sequence>
<feature type="region of interest" description="Disordered" evidence="2">
    <location>
        <begin position="1"/>
        <end position="23"/>
    </location>
</feature>
<comment type="caution">
    <text evidence="3">The sequence shown here is derived from an EMBL/GenBank/DDBJ whole genome shotgun (WGS) entry which is preliminary data.</text>
</comment>
<proteinExistence type="predicted"/>
<protein>
    <submittedName>
        <fullName evidence="3">Uncharacterized protein</fullName>
    </submittedName>
</protein>